<evidence type="ECO:0000256" key="2">
    <source>
        <dbReference type="ARBA" id="ARBA00023242"/>
    </source>
</evidence>
<feature type="domain" description="C2H2-type" evidence="6">
    <location>
        <begin position="259"/>
        <end position="286"/>
    </location>
</feature>
<accession>A0ABN7ADE4</accession>
<dbReference type="PROSITE" id="PS50157">
    <property type="entry name" value="ZINC_FINGER_C2H2_2"/>
    <property type="match status" value="1"/>
</dbReference>
<dbReference type="Proteomes" id="UP001307889">
    <property type="component" value="Chromosome 1"/>
</dbReference>
<dbReference type="SUPFAM" id="SSF54695">
    <property type="entry name" value="POZ domain"/>
    <property type="match status" value="1"/>
</dbReference>
<gene>
    <name evidence="7" type="ORF">NTJ_01682</name>
</gene>
<reference evidence="7 8" key="1">
    <citation type="submission" date="2023-09" db="EMBL/GenBank/DDBJ databases">
        <title>Nesidiocoris tenuis whole genome shotgun sequence.</title>
        <authorList>
            <person name="Shibata T."/>
            <person name="Shimoda M."/>
            <person name="Kobayashi T."/>
            <person name="Uehara T."/>
        </authorList>
    </citation>
    <scope>NUCLEOTIDE SEQUENCE [LARGE SCALE GENOMIC DNA]</scope>
    <source>
        <strain evidence="7 8">Japan</strain>
    </source>
</reference>
<feature type="compositionally biased region" description="Acidic residues" evidence="4">
    <location>
        <begin position="181"/>
        <end position="192"/>
    </location>
</feature>
<name>A0ABN7ADE4_9HEMI</name>
<evidence type="ECO:0000259" key="5">
    <source>
        <dbReference type="PROSITE" id="PS50097"/>
    </source>
</evidence>
<protein>
    <submittedName>
        <fullName evidence="7">BTB/POZ domain</fullName>
    </submittedName>
</protein>
<dbReference type="InterPro" id="IPR011333">
    <property type="entry name" value="SKP1/BTB/POZ_sf"/>
</dbReference>
<dbReference type="CDD" id="cd18315">
    <property type="entry name" value="BTB_POZ_BAB-like"/>
    <property type="match status" value="1"/>
</dbReference>
<dbReference type="InterPro" id="IPR036236">
    <property type="entry name" value="Znf_C2H2_sf"/>
</dbReference>
<dbReference type="InterPro" id="IPR013087">
    <property type="entry name" value="Znf_C2H2_type"/>
</dbReference>
<dbReference type="SMART" id="SM00225">
    <property type="entry name" value="BTB"/>
    <property type="match status" value="1"/>
</dbReference>
<dbReference type="PANTHER" id="PTHR23110:SF106">
    <property type="entry name" value="FI01104P"/>
    <property type="match status" value="1"/>
</dbReference>
<evidence type="ECO:0000256" key="1">
    <source>
        <dbReference type="ARBA" id="ARBA00004123"/>
    </source>
</evidence>
<keyword evidence="3" id="KW-0863">Zinc-finger</keyword>
<dbReference type="Pfam" id="PF00651">
    <property type="entry name" value="BTB"/>
    <property type="match status" value="1"/>
</dbReference>
<keyword evidence="3" id="KW-0862">Zinc</keyword>
<evidence type="ECO:0000256" key="4">
    <source>
        <dbReference type="SAM" id="MobiDB-lite"/>
    </source>
</evidence>
<dbReference type="EMBL" id="AP028909">
    <property type="protein sequence ID" value="BES88876.1"/>
    <property type="molecule type" value="Genomic_DNA"/>
</dbReference>
<sequence length="320" mass="35737">MGTNQQFSLRWNNYMNHITHMFDTLREDENLVDVTLCCEGKKLRAHKMLLSACSTYFREIFLDNPCQHPVIIFRNVKFEDLEALVSFMYKGEVNVEQDALASFLSTAELLEVKGLTSSGPYLSENGGEDEEPCNTEPQGKKVASPKLVKPDSPGSGVKRRKAADESPPPLTALKGSGDPSEYLEQDLDDMPDPPDSPDLKIETGDGNWVNEDGIPNYGPDGLGDLGHVAGTSADGDLQESLQVFAHGLWRRLHPSLKRFGCDECGKVFKHPRSLDHHKKMHEGRTTCPFCRRVFGRMYALRLHMSSSHPNQPVLQSTKSH</sequence>
<evidence type="ECO:0000259" key="6">
    <source>
        <dbReference type="PROSITE" id="PS50157"/>
    </source>
</evidence>
<dbReference type="SUPFAM" id="SSF57667">
    <property type="entry name" value="beta-beta-alpha zinc fingers"/>
    <property type="match status" value="1"/>
</dbReference>
<evidence type="ECO:0000256" key="3">
    <source>
        <dbReference type="PROSITE-ProRule" id="PRU00042"/>
    </source>
</evidence>
<dbReference type="PANTHER" id="PTHR23110">
    <property type="entry name" value="BTB DOMAIN TRANSCRIPTION FACTOR"/>
    <property type="match status" value="1"/>
</dbReference>
<dbReference type="Gene3D" id="3.30.710.10">
    <property type="entry name" value="Potassium Channel Kv1.1, Chain A"/>
    <property type="match status" value="1"/>
</dbReference>
<evidence type="ECO:0000313" key="8">
    <source>
        <dbReference type="Proteomes" id="UP001307889"/>
    </source>
</evidence>
<proteinExistence type="predicted"/>
<dbReference type="PROSITE" id="PS00028">
    <property type="entry name" value="ZINC_FINGER_C2H2_1"/>
    <property type="match status" value="2"/>
</dbReference>
<dbReference type="PROSITE" id="PS50097">
    <property type="entry name" value="BTB"/>
    <property type="match status" value="1"/>
</dbReference>
<evidence type="ECO:0000313" key="7">
    <source>
        <dbReference type="EMBL" id="BES88876.1"/>
    </source>
</evidence>
<keyword evidence="8" id="KW-1185">Reference proteome</keyword>
<dbReference type="SMART" id="SM00355">
    <property type="entry name" value="ZnF_C2H2"/>
    <property type="match status" value="2"/>
</dbReference>
<dbReference type="InterPro" id="IPR051095">
    <property type="entry name" value="Dros_DevTransReg"/>
</dbReference>
<dbReference type="Gene3D" id="3.30.160.60">
    <property type="entry name" value="Classic Zinc Finger"/>
    <property type="match status" value="1"/>
</dbReference>
<organism evidence="7 8">
    <name type="scientific">Nesidiocoris tenuis</name>
    <dbReference type="NCBI Taxonomy" id="355587"/>
    <lineage>
        <taxon>Eukaryota</taxon>
        <taxon>Metazoa</taxon>
        <taxon>Ecdysozoa</taxon>
        <taxon>Arthropoda</taxon>
        <taxon>Hexapoda</taxon>
        <taxon>Insecta</taxon>
        <taxon>Pterygota</taxon>
        <taxon>Neoptera</taxon>
        <taxon>Paraneoptera</taxon>
        <taxon>Hemiptera</taxon>
        <taxon>Heteroptera</taxon>
        <taxon>Panheteroptera</taxon>
        <taxon>Cimicomorpha</taxon>
        <taxon>Miridae</taxon>
        <taxon>Dicyphina</taxon>
        <taxon>Nesidiocoris</taxon>
    </lineage>
</organism>
<comment type="subcellular location">
    <subcellularLocation>
        <location evidence="1">Nucleus</location>
    </subcellularLocation>
</comment>
<dbReference type="Pfam" id="PF00096">
    <property type="entry name" value="zf-C2H2"/>
    <property type="match status" value="2"/>
</dbReference>
<feature type="region of interest" description="Disordered" evidence="4">
    <location>
        <begin position="120"/>
        <end position="206"/>
    </location>
</feature>
<keyword evidence="2" id="KW-0539">Nucleus</keyword>
<keyword evidence="3" id="KW-0479">Metal-binding</keyword>
<dbReference type="InterPro" id="IPR000210">
    <property type="entry name" value="BTB/POZ_dom"/>
</dbReference>
<feature type="domain" description="BTB" evidence="5">
    <location>
        <begin position="32"/>
        <end position="97"/>
    </location>
</feature>